<dbReference type="Gene3D" id="3.20.20.30">
    <property type="entry name" value="Luciferase-like domain"/>
    <property type="match status" value="1"/>
</dbReference>
<dbReference type="InterPro" id="IPR036661">
    <property type="entry name" value="Luciferase-like_sf"/>
</dbReference>
<evidence type="ECO:0000313" key="5">
    <source>
        <dbReference type="EMBL" id="SUZ93924.1"/>
    </source>
</evidence>
<dbReference type="AlphaFoldDB" id="A0A381RRS1"/>
<evidence type="ECO:0000259" key="4">
    <source>
        <dbReference type="Pfam" id="PF00296"/>
    </source>
</evidence>
<keyword evidence="3" id="KW-0503">Monooxygenase</keyword>
<dbReference type="PANTHER" id="PTHR30137:SF16">
    <property type="entry name" value="BLL0895 PROTEIN"/>
    <property type="match status" value="1"/>
</dbReference>
<dbReference type="GO" id="GO:0005829">
    <property type="term" value="C:cytosol"/>
    <property type="evidence" value="ECO:0007669"/>
    <property type="project" value="TreeGrafter"/>
</dbReference>
<gene>
    <name evidence="5" type="ORF">METZ01_LOCUS46778</name>
</gene>
<evidence type="ECO:0000256" key="1">
    <source>
        <dbReference type="ARBA" id="ARBA00022630"/>
    </source>
</evidence>
<name>A0A381RRS1_9ZZZZ</name>
<evidence type="ECO:0000256" key="3">
    <source>
        <dbReference type="ARBA" id="ARBA00023033"/>
    </source>
</evidence>
<keyword evidence="1" id="KW-0285">Flavoprotein</keyword>
<sequence>MKAGYFTMPLHPPGSNVTQTLESDLNQLIVLDELGFSEAYIGEHFTFEWENIPAPDLMIAQALGMTQQIKLGTGVNCMPNHNPMMLAHRVAQLDHMAKGRFIWGVGSSSTRGDYEMFGFDPNSDDRRAYTSETLKSILDVWENPEPGLYESEHWQFRIPEPEDDIGLRLHLKPYTKPHPPIALGGGSPYSGTLVIAGQNGWIPISLNLVHNRVIRTHWEAVEQGACTSGETPDRNKWRIAREVYVAETTEEARRHVIEGVLKRDYEKYWFNLLDSKENMKGDIDMPDSDVDVQYLMDNLWIVGSPEDAANQLRDLYEDVGGFGVLLAMGHEWQPRDQWVNSMTLLAKEVMPRLDDLKIRDG</sequence>
<dbReference type="GO" id="GO:0004497">
    <property type="term" value="F:monooxygenase activity"/>
    <property type="evidence" value="ECO:0007669"/>
    <property type="project" value="UniProtKB-KW"/>
</dbReference>
<dbReference type="InterPro" id="IPR011251">
    <property type="entry name" value="Luciferase-like_dom"/>
</dbReference>
<proteinExistence type="predicted"/>
<evidence type="ECO:0000256" key="2">
    <source>
        <dbReference type="ARBA" id="ARBA00023002"/>
    </source>
</evidence>
<feature type="domain" description="Luciferase-like" evidence="4">
    <location>
        <begin position="1"/>
        <end position="320"/>
    </location>
</feature>
<dbReference type="Pfam" id="PF00296">
    <property type="entry name" value="Bac_luciferase"/>
    <property type="match status" value="1"/>
</dbReference>
<organism evidence="5">
    <name type="scientific">marine metagenome</name>
    <dbReference type="NCBI Taxonomy" id="408172"/>
    <lineage>
        <taxon>unclassified sequences</taxon>
        <taxon>metagenomes</taxon>
        <taxon>ecological metagenomes</taxon>
    </lineage>
</organism>
<dbReference type="InterPro" id="IPR050766">
    <property type="entry name" value="Bact_Lucif_Oxidored"/>
</dbReference>
<accession>A0A381RRS1</accession>
<dbReference type="EMBL" id="UINC01002188">
    <property type="protein sequence ID" value="SUZ93924.1"/>
    <property type="molecule type" value="Genomic_DNA"/>
</dbReference>
<dbReference type="GO" id="GO:0016705">
    <property type="term" value="F:oxidoreductase activity, acting on paired donors, with incorporation or reduction of molecular oxygen"/>
    <property type="evidence" value="ECO:0007669"/>
    <property type="project" value="InterPro"/>
</dbReference>
<dbReference type="PANTHER" id="PTHR30137">
    <property type="entry name" value="LUCIFERASE-LIKE MONOOXYGENASE"/>
    <property type="match status" value="1"/>
</dbReference>
<protein>
    <recommendedName>
        <fullName evidence="4">Luciferase-like domain-containing protein</fullName>
    </recommendedName>
</protein>
<keyword evidence="2" id="KW-0560">Oxidoreductase</keyword>
<dbReference type="SUPFAM" id="SSF51679">
    <property type="entry name" value="Bacterial luciferase-like"/>
    <property type="match status" value="1"/>
</dbReference>
<reference evidence="5" key="1">
    <citation type="submission" date="2018-05" db="EMBL/GenBank/DDBJ databases">
        <authorList>
            <person name="Lanie J.A."/>
            <person name="Ng W.-L."/>
            <person name="Kazmierczak K.M."/>
            <person name="Andrzejewski T.M."/>
            <person name="Davidsen T.M."/>
            <person name="Wayne K.J."/>
            <person name="Tettelin H."/>
            <person name="Glass J.I."/>
            <person name="Rusch D."/>
            <person name="Podicherti R."/>
            <person name="Tsui H.-C.T."/>
            <person name="Winkler M.E."/>
        </authorList>
    </citation>
    <scope>NUCLEOTIDE SEQUENCE</scope>
</reference>